<protein>
    <submittedName>
        <fullName evidence="2">Transglutaminase-like superfamily protein</fullName>
    </submittedName>
</protein>
<organism evidence="2 3">
    <name type="scientific">Saccharicrinis carchari</name>
    <dbReference type="NCBI Taxonomy" id="1168039"/>
    <lineage>
        <taxon>Bacteria</taxon>
        <taxon>Pseudomonadati</taxon>
        <taxon>Bacteroidota</taxon>
        <taxon>Bacteroidia</taxon>
        <taxon>Marinilabiliales</taxon>
        <taxon>Marinilabiliaceae</taxon>
        <taxon>Saccharicrinis</taxon>
    </lineage>
</organism>
<evidence type="ECO:0000313" key="3">
    <source>
        <dbReference type="Proteomes" id="UP000319040"/>
    </source>
</evidence>
<dbReference type="Gene3D" id="2.60.40.3140">
    <property type="match status" value="1"/>
</dbReference>
<proteinExistence type="predicted"/>
<reference evidence="2 3" key="1">
    <citation type="submission" date="2017-05" db="EMBL/GenBank/DDBJ databases">
        <authorList>
            <person name="Varghese N."/>
            <person name="Submissions S."/>
        </authorList>
    </citation>
    <scope>NUCLEOTIDE SEQUENCE [LARGE SCALE GENOMIC DNA]</scope>
    <source>
        <strain evidence="2 3">DSM 27040</strain>
    </source>
</reference>
<dbReference type="InterPro" id="IPR002931">
    <property type="entry name" value="Transglutaminase-like"/>
</dbReference>
<gene>
    <name evidence="2" type="ORF">SAMN06265379_101187</name>
</gene>
<keyword evidence="3" id="KW-1185">Reference proteome</keyword>
<feature type="domain" description="Transglutaminase-like" evidence="1">
    <location>
        <begin position="323"/>
        <end position="428"/>
    </location>
</feature>
<dbReference type="OrthoDB" id="98874at2"/>
<dbReference type="Gene3D" id="3.10.620.30">
    <property type="match status" value="1"/>
</dbReference>
<dbReference type="Proteomes" id="UP000319040">
    <property type="component" value="Unassembled WGS sequence"/>
</dbReference>
<evidence type="ECO:0000313" key="2">
    <source>
        <dbReference type="EMBL" id="SMO34973.1"/>
    </source>
</evidence>
<name>A0A521AJK2_SACCC</name>
<dbReference type="Gene3D" id="2.60.120.1130">
    <property type="match status" value="1"/>
</dbReference>
<accession>A0A521AJK2</accession>
<dbReference type="Pfam" id="PF01841">
    <property type="entry name" value="Transglut_core"/>
    <property type="match status" value="1"/>
</dbReference>
<dbReference type="RefSeq" id="WP_142531598.1">
    <property type="nucleotide sequence ID" value="NZ_FXTB01000001.1"/>
</dbReference>
<dbReference type="EMBL" id="FXTB01000001">
    <property type="protein sequence ID" value="SMO34973.1"/>
    <property type="molecule type" value="Genomic_DNA"/>
</dbReference>
<dbReference type="AlphaFoldDB" id="A0A521AJK2"/>
<sequence>MNLLKVLLTLVILFTITICTHANRDRMRFGKIDQSEIEMTVCPIDSNAGAVVLGAFGYTEFKITEKDIFTEFNRHVRIKIFNKESFEKGNFSIYLYKSRSGNEEKLMGLKGVVYNLKDGKLEKTKLKKDNIFKEELNSNHNVVKVAMPNIQEGSILELSYLIQSPYIYNLQNWRFQDDIPTLYSEYQVDVIEWYHYKNWTEGYIPIEKTQNTKRQKFSFRTEATINPGLGGANGGRVPARTVDFDAEVTQMTYTATNVPAFKNEPHITTPKDYLSSVQFELQSTRYPWDTYKNYTTDWQTLNKKLLDGQNFGLTLNNDGHLKDIAESIVAQSATPEQKACLAYEHINNKMVWDGTYRTQAGSSIRKAYNDSKGHSSDINLNLIALCRKIGLQADPVLVSTRDHGMVRPGLISLSQFNHVIAAVIIDDQRLLMDATDVNCPYNLLPANSLNGKGRLVIQGEGEWVDLYTQTAEKEMYMANLIMDNEFNLSGSLTYKADDYGAVQFRKKYNARENEESFITWLEEEIKDAKISDFKMENLDSLSQPVVFKANISLKNRINAAGDMAFLNPKVINRMVENIFKREERTYPVDYNYPIQKQFVIRITVPEGYAVDELPEKMAVALPNNAGKYVFVTATQGRTIQLTNQYHINQTIFPGTEYATLKKFNEMIVGKEAEQVVIKKI</sequence>
<evidence type="ECO:0000259" key="1">
    <source>
        <dbReference type="Pfam" id="PF01841"/>
    </source>
</evidence>